<organism evidence="2 3">
    <name type="scientific">Candidatus Lambdaproteobacteria bacterium RIFOXYD2_FULL_50_16</name>
    <dbReference type="NCBI Taxonomy" id="1817772"/>
    <lineage>
        <taxon>Bacteria</taxon>
        <taxon>Pseudomonadati</taxon>
        <taxon>Pseudomonadota</taxon>
        <taxon>Candidatus Lambdaproteobacteria</taxon>
    </lineage>
</organism>
<dbReference type="EMBL" id="MFNE01000003">
    <property type="protein sequence ID" value="OGG97192.1"/>
    <property type="molecule type" value="Genomic_DNA"/>
</dbReference>
<evidence type="ECO:0000259" key="1">
    <source>
        <dbReference type="Pfam" id="PF02517"/>
    </source>
</evidence>
<dbReference type="AlphaFoldDB" id="A0A1F6GGG3"/>
<sequence length="327" mass="37042">MKKLRGRSGLVVIFIALSLFVYPPSKAWARSGCFWITAGEIFVPGLGYGVSGQFDKMLLFGGGRWLAANQYANTSASPDYQQNPNEIYKTTSAKDSDSGKVETRVYLTQATYEARYYAYLESNLTLISWGDLYQHSCDANTETYKWVAAPFLFNQFYDNWMFWVPMAVLASNAATFNDTQLVEYHLSRGLTQSRMRRDEFGHFYMVGLGEEMLFRGTFQHYFYETMNDSWGWGKEPSRHMSVVAASAVFGAAHTGMGFSADTASAFLMGLYLGYSYMPGPDEFDLTTAIAIHAWWDIVLSYTIMNNAHFTEENPTLEVPIFAIGFKY</sequence>
<evidence type="ECO:0000313" key="3">
    <source>
        <dbReference type="Proteomes" id="UP000178449"/>
    </source>
</evidence>
<dbReference type="Proteomes" id="UP000178449">
    <property type="component" value="Unassembled WGS sequence"/>
</dbReference>
<accession>A0A1F6GGG3</accession>
<dbReference type="Pfam" id="PF02517">
    <property type="entry name" value="Rce1-like"/>
    <property type="match status" value="1"/>
</dbReference>
<comment type="caution">
    <text evidence="2">The sequence shown here is derived from an EMBL/GenBank/DDBJ whole genome shotgun (WGS) entry which is preliminary data.</text>
</comment>
<dbReference type="GO" id="GO:0004175">
    <property type="term" value="F:endopeptidase activity"/>
    <property type="evidence" value="ECO:0007669"/>
    <property type="project" value="UniProtKB-ARBA"/>
</dbReference>
<gene>
    <name evidence="2" type="ORF">A2527_10270</name>
</gene>
<proteinExistence type="predicted"/>
<reference evidence="2 3" key="1">
    <citation type="journal article" date="2016" name="Nat. Commun.">
        <title>Thousands of microbial genomes shed light on interconnected biogeochemical processes in an aquifer system.</title>
        <authorList>
            <person name="Anantharaman K."/>
            <person name="Brown C.T."/>
            <person name="Hug L.A."/>
            <person name="Sharon I."/>
            <person name="Castelle C.J."/>
            <person name="Probst A.J."/>
            <person name="Thomas B.C."/>
            <person name="Singh A."/>
            <person name="Wilkins M.J."/>
            <person name="Karaoz U."/>
            <person name="Brodie E.L."/>
            <person name="Williams K.H."/>
            <person name="Hubbard S.S."/>
            <person name="Banfield J.F."/>
        </authorList>
    </citation>
    <scope>NUCLEOTIDE SEQUENCE [LARGE SCALE GENOMIC DNA]</scope>
</reference>
<feature type="domain" description="CAAX prenyl protease 2/Lysostaphin resistance protein A-like" evidence="1">
    <location>
        <begin position="204"/>
        <end position="298"/>
    </location>
</feature>
<dbReference type="GO" id="GO:0080120">
    <property type="term" value="P:CAAX-box protein maturation"/>
    <property type="evidence" value="ECO:0007669"/>
    <property type="project" value="UniProtKB-ARBA"/>
</dbReference>
<dbReference type="InterPro" id="IPR003675">
    <property type="entry name" value="Rce1/LyrA-like_dom"/>
</dbReference>
<evidence type="ECO:0000313" key="2">
    <source>
        <dbReference type="EMBL" id="OGG97192.1"/>
    </source>
</evidence>
<protein>
    <recommendedName>
        <fullName evidence="1">CAAX prenyl protease 2/Lysostaphin resistance protein A-like domain-containing protein</fullName>
    </recommendedName>
</protein>
<name>A0A1F6GGG3_9PROT</name>
<dbReference type="STRING" id="1817772.A2527_10270"/>